<feature type="signal peptide" evidence="1">
    <location>
        <begin position="1"/>
        <end position="23"/>
    </location>
</feature>
<dbReference type="EMBL" id="SLWK01000001">
    <property type="protein sequence ID" value="TCO10733.1"/>
    <property type="molecule type" value="Genomic_DNA"/>
</dbReference>
<reference evidence="2 3" key="1">
    <citation type="submission" date="2019-03" db="EMBL/GenBank/DDBJ databases">
        <title>Genomic Encyclopedia of Type Strains, Phase IV (KMG-IV): sequencing the most valuable type-strain genomes for metagenomic binning, comparative biology and taxonomic classification.</title>
        <authorList>
            <person name="Goeker M."/>
        </authorList>
    </citation>
    <scope>NUCLEOTIDE SEQUENCE [LARGE SCALE GENOMIC DNA]</scope>
    <source>
        <strain evidence="2 3">DSM 24179</strain>
    </source>
</reference>
<feature type="chain" id="PRO_5020180164" evidence="1">
    <location>
        <begin position="24"/>
        <end position="238"/>
    </location>
</feature>
<dbReference type="Proteomes" id="UP000295221">
    <property type="component" value="Unassembled WGS sequence"/>
</dbReference>
<gene>
    <name evidence="2" type="ORF">EV194_101365</name>
</gene>
<protein>
    <submittedName>
        <fullName evidence="2">Uncharacterized protein</fullName>
    </submittedName>
</protein>
<name>A0A4R2GNA3_9BACT</name>
<organism evidence="2 3">
    <name type="scientific">Natronoflexus pectinivorans</name>
    <dbReference type="NCBI Taxonomy" id="682526"/>
    <lineage>
        <taxon>Bacteria</taxon>
        <taxon>Pseudomonadati</taxon>
        <taxon>Bacteroidota</taxon>
        <taxon>Bacteroidia</taxon>
        <taxon>Marinilabiliales</taxon>
        <taxon>Marinilabiliaceae</taxon>
        <taxon>Natronoflexus</taxon>
    </lineage>
</organism>
<proteinExistence type="predicted"/>
<keyword evidence="3" id="KW-1185">Reference proteome</keyword>
<dbReference type="AlphaFoldDB" id="A0A4R2GNA3"/>
<accession>A0A4R2GNA3</accession>
<evidence type="ECO:0000313" key="3">
    <source>
        <dbReference type="Proteomes" id="UP000295221"/>
    </source>
</evidence>
<evidence type="ECO:0000313" key="2">
    <source>
        <dbReference type="EMBL" id="TCO10733.1"/>
    </source>
</evidence>
<comment type="caution">
    <text evidence="2">The sequence shown here is derived from an EMBL/GenBank/DDBJ whole genome shotgun (WGS) entry which is preliminary data.</text>
</comment>
<sequence length="238" mass="27149">MQLRIIKLTVLFLAIVTTASSQKQPSTYPGSVFKYPNQKNTLLSMDSYEKVKSFYADEVGPPRTEEGNPSSGYFAFFLYQKSLPDDLGVSVSSGRGRSNVIGDIFSRLKGFEVQGIITNNQLIEIERKYRYLRNCYFVYIEDEKGVLTSEDRLIFRKYENTTGLGWSEPENQNEIMQQIEALMSAGRISEGMELAQKMKDDIEKGIELRSSNEAVKMWTNCLDEISAKAYRTMIIISM</sequence>
<evidence type="ECO:0000256" key="1">
    <source>
        <dbReference type="SAM" id="SignalP"/>
    </source>
</evidence>
<keyword evidence="1" id="KW-0732">Signal</keyword>